<dbReference type="OrthoDB" id="21204at2759"/>
<dbReference type="EC" id="2.3.2.27" evidence="2"/>
<dbReference type="EMBL" id="KB469306">
    <property type="protein sequence ID" value="EPQ53397.1"/>
    <property type="molecule type" value="Genomic_DNA"/>
</dbReference>
<organism evidence="7 8">
    <name type="scientific">Gloeophyllum trabeum (strain ATCC 11539 / FP-39264 / Madison 617)</name>
    <name type="common">Brown rot fungus</name>
    <dbReference type="NCBI Taxonomy" id="670483"/>
    <lineage>
        <taxon>Eukaryota</taxon>
        <taxon>Fungi</taxon>
        <taxon>Dikarya</taxon>
        <taxon>Basidiomycota</taxon>
        <taxon>Agaricomycotina</taxon>
        <taxon>Agaricomycetes</taxon>
        <taxon>Gloeophyllales</taxon>
        <taxon>Gloeophyllaceae</taxon>
        <taxon>Gloeophyllum</taxon>
    </lineage>
</organism>
<proteinExistence type="predicted"/>
<dbReference type="GO" id="GO:0061630">
    <property type="term" value="F:ubiquitin protein ligase activity"/>
    <property type="evidence" value="ECO:0007669"/>
    <property type="project" value="UniProtKB-EC"/>
</dbReference>
<name>S7Q1J9_GLOTA</name>
<evidence type="ECO:0000313" key="8">
    <source>
        <dbReference type="Proteomes" id="UP000030669"/>
    </source>
</evidence>
<evidence type="ECO:0000256" key="1">
    <source>
        <dbReference type="ARBA" id="ARBA00000900"/>
    </source>
</evidence>
<dbReference type="eggNOG" id="KOG4430">
    <property type="taxonomic scope" value="Eukaryota"/>
</dbReference>
<evidence type="ECO:0000256" key="2">
    <source>
        <dbReference type="ARBA" id="ARBA00012483"/>
    </source>
</evidence>
<dbReference type="AlphaFoldDB" id="S7Q1J9"/>
<protein>
    <recommendedName>
        <fullName evidence="2">RING-type E3 ubiquitin transferase</fullName>
        <ecNumber evidence="2">2.3.2.27</ecNumber>
    </recommendedName>
</protein>
<feature type="region of interest" description="Disordered" evidence="6">
    <location>
        <begin position="443"/>
        <end position="548"/>
    </location>
</feature>
<dbReference type="PANTHER" id="PTHR46077:SF1">
    <property type="entry name" value="TOP1 BINDING ARGININE_SERINE RICH PROTEIN, E3 UBIQUITIN LIGASE"/>
    <property type="match status" value="1"/>
</dbReference>
<dbReference type="GO" id="GO:0000209">
    <property type="term" value="P:protein polyubiquitination"/>
    <property type="evidence" value="ECO:0007669"/>
    <property type="project" value="TreeGrafter"/>
</dbReference>
<feature type="region of interest" description="Disordered" evidence="6">
    <location>
        <begin position="154"/>
        <end position="390"/>
    </location>
</feature>
<keyword evidence="5" id="KW-0804">Transcription</keyword>
<keyword evidence="8" id="KW-1185">Reference proteome</keyword>
<dbReference type="STRING" id="670483.S7Q1J9"/>
<accession>S7Q1J9</accession>
<keyword evidence="4" id="KW-0805">Transcription regulation</keyword>
<dbReference type="OMA" id="QPGHEVG"/>
<dbReference type="PANTHER" id="PTHR46077">
    <property type="entry name" value="E3 UBIQUITIN-PROTEIN LIGASE TOPORS"/>
    <property type="match status" value="1"/>
</dbReference>
<gene>
    <name evidence="7" type="ORF">GLOTRDRAFT_131270</name>
</gene>
<keyword evidence="3" id="KW-0808">Transferase</keyword>
<comment type="catalytic activity">
    <reaction evidence="1">
        <text>S-ubiquitinyl-[E2 ubiquitin-conjugating enzyme]-L-cysteine + [acceptor protein]-L-lysine = [E2 ubiquitin-conjugating enzyme]-L-cysteine + N(6)-ubiquitinyl-[acceptor protein]-L-lysine.</text>
        <dbReference type="EC" id="2.3.2.27"/>
    </reaction>
</comment>
<dbReference type="HOGENOM" id="CLU_469326_0_0_1"/>
<evidence type="ECO:0000313" key="7">
    <source>
        <dbReference type="EMBL" id="EPQ53397.1"/>
    </source>
</evidence>
<dbReference type="RefSeq" id="XP_007868641.1">
    <property type="nucleotide sequence ID" value="XM_007870450.1"/>
</dbReference>
<evidence type="ECO:0000256" key="4">
    <source>
        <dbReference type="ARBA" id="ARBA00023015"/>
    </source>
</evidence>
<feature type="compositionally biased region" description="Polar residues" evidence="6">
    <location>
        <begin position="339"/>
        <end position="361"/>
    </location>
</feature>
<sequence>MEREWGRRRRREREEADALERAISKRRWIYEHDLYAKHVASNPYTRYRPHPTPAQFSASADLQSRAAIFVRRELRVWPSLDVEFLTTFILSLMKSIDIRSESAIKLLAEFLDMDQPYVQGGRYKNAEHFAHEVYSYLRSPYRDLSVYDSVVQYDTPEDIPQPPHEDPPRSSRWRPSVSRSPSPQPGPFTRRESRRGQSEYVSESPHDGSASRSSAGRKRSYGERSSDVVNQSTGRARRNRDVQRGRPSENPTRSDTPQPRPQDRKEDHGTQSINRDDVVMVGAVAGRDKGKAKANTVDIIDITESDKEGDLRYNSTVEAAAPANGTALRGGPEAAADTPASSTLPSHPAVTGTQSTDQPSGTEDHGVSGSPARIDGGPNPPRRVRPRLNLRDSVHAHLNGRTRRPGDAAQIQSADLAELPSMGTSSAQGRLAAAAPSLLARITESKSSSSSGNIQADKAPGKADNDQGAGQVQEEARSVASGKVDGSDPLQEFVNPSTSASPRDVASLRQRLQEKLEEEKRRHQPGHEVGKSELVAATRASSESGDIGNVDTLAAEGKLRMQARLRARLAMAKKGMAEGQC</sequence>
<evidence type="ECO:0000256" key="6">
    <source>
        <dbReference type="SAM" id="MobiDB-lite"/>
    </source>
</evidence>
<feature type="compositionally biased region" description="Polar residues" evidence="6">
    <location>
        <begin position="445"/>
        <end position="454"/>
    </location>
</feature>
<dbReference type="Proteomes" id="UP000030669">
    <property type="component" value="Unassembled WGS sequence"/>
</dbReference>
<feature type="compositionally biased region" description="Basic and acidic residues" evidence="6">
    <location>
        <begin position="511"/>
        <end position="531"/>
    </location>
</feature>
<feature type="compositionally biased region" description="Basic and acidic residues" evidence="6">
    <location>
        <begin position="261"/>
        <end position="278"/>
    </location>
</feature>
<dbReference type="GO" id="GO:0006513">
    <property type="term" value="P:protein monoubiquitination"/>
    <property type="evidence" value="ECO:0007669"/>
    <property type="project" value="TreeGrafter"/>
</dbReference>
<dbReference type="GeneID" id="19302280"/>
<dbReference type="KEGG" id="gtr:GLOTRDRAFT_131270"/>
<reference evidence="7 8" key="1">
    <citation type="journal article" date="2012" name="Science">
        <title>The Paleozoic origin of enzymatic lignin decomposition reconstructed from 31 fungal genomes.</title>
        <authorList>
            <person name="Floudas D."/>
            <person name="Binder M."/>
            <person name="Riley R."/>
            <person name="Barry K."/>
            <person name="Blanchette R.A."/>
            <person name="Henrissat B."/>
            <person name="Martinez A.T."/>
            <person name="Otillar R."/>
            <person name="Spatafora J.W."/>
            <person name="Yadav J.S."/>
            <person name="Aerts A."/>
            <person name="Benoit I."/>
            <person name="Boyd A."/>
            <person name="Carlson A."/>
            <person name="Copeland A."/>
            <person name="Coutinho P.M."/>
            <person name="de Vries R.P."/>
            <person name="Ferreira P."/>
            <person name="Findley K."/>
            <person name="Foster B."/>
            <person name="Gaskell J."/>
            <person name="Glotzer D."/>
            <person name="Gorecki P."/>
            <person name="Heitman J."/>
            <person name="Hesse C."/>
            <person name="Hori C."/>
            <person name="Igarashi K."/>
            <person name="Jurgens J.A."/>
            <person name="Kallen N."/>
            <person name="Kersten P."/>
            <person name="Kohler A."/>
            <person name="Kuees U."/>
            <person name="Kumar T.K.A."/>
            <person name="Kuo A."/>
            <person name="LaButti K."/>
            <person name="Larrondo L.F."/>
            <person name="Lindquist E."/>
            <person name="Ling A."/>
            <person name="Lombard V."/>
            <person name="Lucas S."/>
            <person name="Lundell T."/>
            <person name="Martin R."/>
            <person name="McLaughlin D.J."/>
            <person name="Morgenstern I."/>
            <person name="Morin E."/>
            <person name="Murat C."/>
            <person name="Nagy L.G."/>
            <person name="Nolan M."/>
            <person name="Ohm R.A."/>
            <person name="Patyshakuliyeva A."/>
            <person name="Rokas A."/>
            <person name="Ruiz-Duenas F.J."/>
            <person name="Sabat G."/>
            <person name="Salamov A."/>
            <person name="Samejima M."/>
            <person name="Schmutz J."/>
            <person name="Slot J.C."/>
            <person name="St John F."/>
            <person name="Stenlid J."/>
            <person name="Sun H."/>
            <person name="Sun S."/>
            <person name="Syed K."/>
            <person name="Tsang A."/>
            <person name="Wiebenga A."/>
            <person name="Young D."/>
            <person name="Pisabarro A."/>
            <person name="Eastwood D.C."/>
            <person name="Martin F."/>
            <person name="Cullen D."/>
            <person name="Grigoriev I.V."/>
            <person name="Hibbett D.S."/>
        </authorList>
    </citation>
    <scope>NUCLEOTIDE SEQUENCE [LARGE SCALE GENOMIC DNA]</scope>
    <source>
        <strain evidence="7 8">ATCC 11539</strain>
    </source>
</reference>
<evidence type="ECO:0000256" key="3">
    <source>
        <dbReference type="ARBA" id="ARBA00022679"/>
    </source>
</evidence>
<evidence type="ECO:0000256" key="5">
    <source>
        <dbReference type="ARBA" id="ARBA00023163"/>
    </source>
</evidence>